<evidence type="ECO:0000313" key="1">
    <source>
        <dbReference type="EMBL" id="OCL27009.1"/>
    </source>
</evidence>
<sequence>MLLNPNNKGRKLLDKKRVIVVTDGDSTAQKAVEEASRKLNLRVISKSGGNPTPCSGKKLLSLIQDCPTDPVVVMFDDEGNFNCGKGEHAMEKVMDSDDIEILGVVAVASNAKDVKGIHPDCSITCEGKLVSRPVDKEGEAEKEGHFVLEGDTVDVLNRFDDDLIIVGIGDVGKMSGKDNCEIGAPITTKALEEILKRSGVNGRKKDQD</sequence>
<reference evidence="2" key="1">
    <citation type="submission" date="2016-07" db="EMBL/GenBank/DDBJ databases">
        <authorList>
            <person name="Florea S."/>
            <person name="Webb J.S."/>
            <person name="Jaromczyk J."/>
            <person name="Schardl C.L."/>
        </authorList>
    </citation>
    <scope>NUCLEOTIDE SEQUENCE [LARGE SCALE GENOMIC DNA]</scope>
    <source>
        <strain evidence="2">Z6</strain>
    </source>
</reference>
<dbReference type="InterPro" id="IPR025914">
    <property type="entry name" value="SpoVAE"/>
</dbReference>
<name>A0A1C0A9R2_9FIRM</name>
<reference evidence="1 2" key="2">
    <citation type="submission" date="2016-08" db="EMBL/GenBank/DDBJ databases">
        <title>Orenia metallireducens sp. nov. strain Z6, a Novel Metal-reducing Firmicute from the Deep Subsurface.</title>
        <authorList>
            <person name="Maxim B.I."/>
            <person name="Kenneth K."/>
            <person name="Flynn T.M."/>
            <person name="Oloughlin E.J."/>
            <person name="Locke R.A."/>
            <person name="Weber J.R."/>
            <person name="Egan S.M."/>
            <person name="Mackie R.I."/>
            <person name="Cann I.K."/>
        </authorList>
    </citation>
    <scope>NUCLEOTIDE SEQUENCE [LARGE SCALE GENOMIC DNA]</scope>
    <source>
        <strain evidence="1 2">Z6</strain>
    </source>
</reference>
<keyword evidence="2" id="KW-1185">Reference proteome</keyword>
<gene>
    <name evidence="1" type="ORF">U472_05860</name>
</gene>
<comment type="caution">
    <text evidence="1">The sequence shown here is derived from an EMBL/GenBank/DDBJ whole genome shotgun (WGS) entry which is preliminary data.</text>
</comment>
<protein>
    <submittedName>
        <fullName evidence="1">Stage V sporulation protein AE</fullName>
    </submittedName>
</protein>
<evidence type="ECO:0000313" key="2">
    <source>
        <dbReference type="Proteomes" id="UP000093514"/>
    </source>
</evidence>
<dbReference type="AlphaFoldDB" id="A0A1C0A9R2"/>
<dbReference type="EMBL" id="LWDV01000008">
    <property type="protein sequence ID" value="OCL27009.1"/>
    <property type="molecule type" value="Genomic_DNA"/>
</dbReference>
<dbReference type="Pfam" id="PF14097">
    <property type="entry name" value="SpoVAE"/>
    <property type="match status" value="1"/>
</dbReference>
<accession>A0A1C0A9R2</accession>
<dbReference type="Proteomes" id="UP000093514">
    <property type="component" value="Unassembled WGS sequence"/>
</dbReference>
<proteinExistence type="predicted"/>
<organism evidence="1 2">
    <name type="scientific">Orenia metallireducens</name>
    <dbReference type="NCBI Taxonomy" id="1413210"/>
    <lineage>
        <taxon>Bacteria</taxon>
        <taxon>Bacillati</taxon>
        <taxon>Bacillota</taxon>
        <taxon>Clostridia</taxon>
        <taxon>Halanaerobiales</taxon>
        <taxon>Halobacteroidaceae</taxon>
        <taxon>Orenia</taxon>
    </lineage>
</organism>